<keyword evidence="2" id="KW-0067">ATP-binding</keyword>
<reference evidence="2 3" key="1">
    <citation type="journal article" date="2014" name="Genome Announc.">
        <title>Draft genome sequences of eight enterohepatic helicobacter species isolated from both laboratory and wild rodents.</title>
        <authorList>
            <person name="Sheh A."/>
            <person name="Shen Z."/>
            <person name="Fox J.G."/>
        </authorList>
    </citation>
    <scope>NUCLEOTIDE SEQUENCE [LARGE SCALE GENOMIC DNA]</scope>
    <source>
        <strain evidence="2 3">ST1</strain>
    </source>
</reference>
<organism evidence="1 4">
    <name type="scientific">Helicobacter muridarum</name>
    <dbReference type="NCBI Taxonomy" id="216"/>
    <lineage>
        <taxon>Bacteria</taxon>
        <taxon>Pseudomonadati</taxon>
        <taxon>Campylobacterota</taxon>
        <taxon>Epsilonproteobacteria</taxon>
        <taxon>Campylobacterales</taxon>
        <taxon>Helicobacteraceae</taxon>
        <taxon>Helicobacter</taxon>
    </lineage>
</organism>
<dbReference type="EMBL" id="JRPD02000016">
    <property type="protein sequence ID" value="TLD99627.1"/>
    <property type="molecule type" value="Genomic_DNA"/>
</dbReference>
<protein>
    <submittedName>
        <fullName evidence="2">ATP-binding protein</fullName>
    </submittedName>
    <submittedName>
        <fullName evidence="1">ATPase</fullName>
    </submittedName>
</protein>
<dbReference type="GO" id="GO:0005524">
    <property type="term" value="F:ATP binding"/>
    <property type="evidence" value="ECO:0007669"/>
    <property type="project" value="UniProtKB-KW"/>
</dbReference>
<proteinExistence type="predicted"/>
<keyword evidence="4" id="KW-1185">Reference proteome</keyword>
<reference evidence="1 4" key="2">
    <citation type="submission" date="2018-06" db="EMBL/GenBank/DDBJ databases">
        <authorList>
            <consortium name="Pathogen Informatics"/>
            <person name="Doyle S."/>
        </authorList>
    </citation>
    <scope>NUCLEOTIDE SEQUENCE [LARGE SCALE GENOMIC DNA]</scope>
    <source>
        <strain evidence="1 4">NCTC12714</strain>
    </source>
</reference>
<sequence>MEKDYYKSRDFIPRSVGLMSNRIYLCGSPCSGKTTLALSLDIASFICYINLSLIPSKRLINEAKERLLNLDSTIRLIVIDDYRHGFLDNILLSKLHKVKIILIGKHSTYKQDLILRGFSYIALHNLSFEEYLAGDRKNLGIESLFANFIEFGNSPDINQLKRFQREQRRWQIMKLGLEENFSIFQAMLSFQSIKITTNNLYTQLKSHVQISKDRLYPLIENLRDEHIIFVCEHSNNLNSKSKKYKLYFYDFSLYMLADSRHFLRMYENMVYLELIARGFILSYNDDFDFLDERKDIFFICMPFASIENIELRIASLSPISNITKKQIVVISMNLNKILSDNIMIMDFTSLYSLSF</sequence>
<accession>A0A377PW92</accession>
<dbReference type="SUPFAM" id="SSF52540">
    <property type="entry name" value="P-loop containing nucleoside triphosphate hydrolases"/>
    <property type="match status" value="1"/>
</dbReference>
<dbReference type="OrthoDB" id="5372242at2"/>
<dbReference type="RefSeq" id="WP_138070009.1">
    <property type="nucleotide sequence ID" value="NZ_FZML01000033.1"/>
</dbReference>
<gene>
    <name evidence="2" type="ORF">LS73_007100</name>
    <name evidence="1" type="ORF">NCTC12714_01570</name>
</gene>
<keyword evidence="2" id="KW-0547">Nucleotide-binding</keyword>
<dbReference type="EMBL" id="UGJE01000002">
    <property type="protein sequence ID" value="STQ86759.1"/>
    <property type="molecule type" value="Genomic_DNA"/>
</dbReference>
<evidence type="ECO:0000313" key="4">
    <source>
        <dbReference type="Proteomes" id="UP000255139"/>
    </source>
</evidence>
<evidence type="ECO:0000313" key="1">
    <source>
        <dbReference type="EMBL" id="STQ86759.1"/>
    </source>
</evidence>
<evidence type="ECO:0000313" key="2">
    <source>
        <dbReference type="EMBL" id="TLD99627.1"/>
    </source>
</evidence>
<dbReference type="AlphaFoldDB" id="A0A377PW92"/>
<dbReference type="InterPro" id="IPR027417">
    <property type="entry name" value="P-loop_NTPase"/>
</dbReference>
<name>A0A377PW92_9HELI</name>
<dbReference type="Proteomes" id="UP000029922">
    <property type="component" value="Unassembled WGS sequence"/>
</dbReference>
<evidence type="ECO:0000313" key="3">
    <source>
        <dbReference type="Proteomes" id="UP000029922"/>
    </source>
</evidence>
<dbReference type="Proteomes" id="UP000255139">
    <property type="component" value="Unassembled WGS sequence"/>
</dbReference>